<protein>
    <recommendedName>
        <fullName evidence="5">Carboxylic ester hydrolase</fullName>
    </recommendedName>
</protein>
<dbReference type="RefSeq" id="XP_022582240.1">
    <property type="nucleotide sequence ID" value="XM_022724740.1"/>
</dbReference>
<evidence type="ECO:0008006" key="5">
    <source>
        <dbReference type="Google" id="ProtNLM"/>
    </source>
</evidence>
<keyword evidence="4" id="KW-1185">Reference proteome</keyword>
<dbReference type="PANTHER" id="PTHR43037:SF5">
    <property type="entry name" value="FERULOYL ESTERASE"/>
    <property type="match status" value="1"/>
</dbReference>
<evidence type="ECO:0000256" key="2">
    <source>
        <dbReference type="ARBA" id="ARBA00022801"/>
    </source>
</evidence>
<dbReference type="OrthoDB" id="2334691at2759"/>
<dbReference type="SUPFAM" id="SSF53474">
    <property type="entry name" value="alpha/beta-Hydrolases"/>
    <property type="match status" value="1"/>
</dbReference>
<dbReference type="InterPro" id="IPR029058">
    <property type="entry name" value="AB_hydrolase_fold"/>
</dbReference>
<dbReference type="GeneID" id="34611205"/>
<evidence type="ECO:0000313" key="3">
    <source>
        <dbReference type="EMBL" id="OJJ47730.1"/>
    </source>
</evidence>
<keyword evidence="2" id="KW-0378">Hydrolase</keyword>
<proteinExistence type="predicted"/>
<accession>A0A1L9SKJ2</accession>
<dbReference type="PANTHER" id="PTHR43037">
    <property type="entry name" value="UNNAMED PRODUCT-RELATED"/>
    <property type="match status" value="1"/>
</dbReference>
<name>A0A1L9SKJ2_9EURO</name>
<keyword evidence="1" id="KW-0732">Signal</keyword>
<reference evidence="4" key="1">
    <citation type="journal article" date="2017" name="Genome Biol.">
        <title>Comparative genomics reveals high biological diversity and specific adaptations in the industrially and medically important fungal genus Aspergillus.</title>
        <authorList>
            <person name="de Vries R.P."/>
            <person name="Riley R."/>
            <person name="Wiebenga A."/>
            <person name="Aguilar-Osorio G."/>
            <person name="Amillis S."/>
            <person name="Uchima C.A."/>
            <person name="Anderluh G."/>
            <person name="Asadollahi M."/>
            <person name="Askin M."/>
            <person name="Barry K."/>
            <person name="Battaglia E."/>
            <person name="Bayram O."/>
            <person name="Benocci T."/>
            <person name="Braus-Stromeyer S.A."/>
            <person name="Caldana C."/>
            <person name="Canovas D."/>
            <person name="Cerqueira G.C."/>
            <person name="Chen F."/>
            <person name="Chen W."/>
            <person name="Choi C."/>
            <person name="Clum A."/>
            <person name="Dos Santos R.A."/>
            <person name="Damasio A.R."/>
            <person name="Diallinas G."/>
            <person name="Emri T."/>
            <person name="Fekete E."/>
            <person name="Flipphi M."/>
            <person name="Freyberg S."/>
            <person name="Gallo A."/>
            <person name="Gournas C."/>
            <person name="Habgood R."/>
            <person name="Hainaut M."/>
            <person name="Harispe M.L."/>
            <person name="Henrissat B."/>
            <person name="Hilden K.S."/>
            <person name="Hope R."/>
            <person name="Hossain A."/>
            <person name="Karabika E."/>
            <person name="Karaffa L."/>
            <person name="Karanyi Z."/>
            <person name="Krasevec N."/>
            <person name="Kuo A."/>
            <person name="Kusch H."/>
            <person name="LaButti K."/>
            <person name="Lagendijk E.L."/>
            <person name="Lapidus A."/>
            <person name="Levasseur A."/>
            <person name="Lindquist E."/>
            <person name="Lipzen A."/>
            <person name="Logrieco A.F."/>
            <person name="MacCabe A."/>
            <person name="Maekelae M.R."/>
            <person name="Malavazi I."/>
            <person name="Melin P."/>
            <person name="Meyer V."/>
            <person name="Mielnichuk N."/>
            <person name="Miskei M."/>
            <person name="Molnar A.P."/>
            <person name="Mule G."/>
            <person name="Ngan C.Y."/>
            <person name="Orejas M."/>
            <person name="Orosz E."/>
            <person name="Ouedraogo J.P."/>
            <person name="Overkamp K.M."/>
            <person name="Park H.-S."/>
            <person name="Perrone G."/>
            <person name="Piumi F."/>
            <person name="Punt P.J."/>
            <person name="Ram A.F."/>
            <person name="Ramon A."/>
            <person name="Rauscher S."/>
            <person name="Record E."/>
            <person name="Riano-Pachon D.M."/>
            <person name="Robert V."/>
            <person name="Roehrig J."/>
            <person name="Ruller R."/>
            <person name="Salamov A."/>
            <person name="Salih N.S."/>
            <person name="Samson R.A."/>
            <person name="Sandor E."/>
            <person name="Sanguinetti M."/>
            <person name="Schuetze T."/>
            <person name="Sepcic K."/>
            <person name="Shelest E."/>
            <person name="Sherlock G."/>
            <person name="Sophianopoulou V."/>
            <person name="Squina F.M."/>
            <person name="Sun H."/>
            <person name="Susca A."/>
            <person name="Todd R.B."/>
            <person name="Tsang A."/>
            <person name="Unkles S.E."/>
            <person name="van de Wiele N."/>
            <person name="van Rossen-Uffink D."/>
            <person name="Oliveira J.V."/>
            <person name="Vesth T.C."/>
            <person name="Visser J."/>
            <person name="Yu J.-H."/>
            <person name="Zhou M."/>
            <person name="Andersen M.R."/>
            <person name="Archer D.B."/>
            <person name="Baker S.E."/>
            <person name="Benoit I."/>
            <person name="Brakhage A.A."/>
            <person name="Braus G.H."/>
            <person name="Fischer R."/>
            <person name="Frisvad J.C."/>
            <person name="Goldman G.H."/>
            <person name="Houbraken J."/>
            <person name="Oakley B."/>
            <person name="Pocsi I."/>
            <person name="Scazzocchio C."/>
            <person name="Seiboth B."/>
            <person name="vanKuyk P.A."/>
            <person name="Wortman J."/>
            <person name="Dyer P.S."/>
            <person name="Grigoriev I.V."/>
        </authorList>
    </citation>
    <scope>NUCLEOTIDE SEQUENCE [LARGE SCALE GENOMIC DNA]</scope>
    <source>
        <strain evidence="4">CBS 506.65</strain>
    </source>
</reference>
<evidence type="ECO:0000313" key="4">
    <source>
        <dbReference type="Proteomes" id="UP000184188"/>
    </source>
</evidence>
<sequence>MTTDNNNTTAQTSKAWTTAQIPPQFLRAAFMVGHVPQKALASDPRISYALYVPPEHYKNPTGDASTRGKPLPLLVHVHGTRRSLALMHRQLPQFADATGCAVVAPLYPAGLDGPNDLDSYKQLCSPSLRSDLALLSILEEIAHRWPGIATDKVYLMGFSGGGQFAHRFLYLHPERLHAVSVGAPGRVTLLDDQQAWPRGVADVEEVFQLKFHPERLREVEIQLVCGSEDVELHGSNEFRTWVQQHVKAGRRSGDDNDDGGAVPYMDKGRLGSLRDLETSWNKHAIQSQFDVVDGVAHSSEGVCKCVLGFLRSQIQKAGPVKQ</sequence>
<dbReference type="Proteomes" id="UP000184188">
    <property type="component" value="Unassembled WGS sequence"/>
</dbReference>
<dbReference type="VEuPathDB" id="FungiDB:ASPZODRAFT_141300"/>
<gene>
    <name evidence="3" type="ORF">ASPZODRAFT_141300</name>
</gene>
<dbReference type="EMBL" id="KV878340">
    <property type="protein sequence ID" value="OJJ47730.1"/>
    <property type="molecule type" value="Genomic_DNA"/>
</dbReference>
<evidence type="ECO:0000256" key="1">
    <source>
        <dbReference type="ARBA" id="ARBA00022729"/>
    </source>
</evidence>
<dbReference type="GO" id="GO:0016787">
    <property type="term" value="F:hydrolase activity"/>
    <property type="evidence" value="ECO:0007669"/>
    <property type="project" value="UniProtKB-KW"/>
</dbReference>
<dbReference type="Gene3D" id="3.40.50.1820">
    <property type="entry name" value="alpha/beta hydrolase"/>
    <property type="match status" value="1"/>
</dbReference>
<dbReference type="AlphaFoldDB" id="A0A1L9SKJ2"/>
<organism evidence="3 4">
    <name type="scientific">Penicilliopsis zonata CBS 506.65</name>
    <dbReference type="NCBI Taxonomy" id="1073090"/>
    <lineage>
        <taxon>Eukaryota</taxon>
        <taxon>Fungi</taxon>
        <taxon>Dikarya</taxon>
        <taxon>Ascomycota</taxon>
        <taxon>Pezizomycotina</taxon>
        <taxon>Eurotiomycetes</taxon>
        <taxon>Eurotiomycetidae</taxon>
        <taxon>Eurotiales</taxon>
        <taxon>Aspergillaceae</taxon>
        <taxon>Penicilliopsis</taxon>
    </lineage>
</organism>
<dbReference type="InterPro" id="IPR050955">
    <property type="entry name" value="Plant_Biomass_Hydrol_Est"/>
</dbReference>